<sequence length="156" mass="17455">MRSPDYKIETNSTLDPLPRRQLLVKFLASLMLFGFLLGLMLGRLTEPPRQYAHRVIQVQAYADGLAVCLSAPAEVQSSTLEGAYQLLLQDTLGESAQGELILGSTEGSAEPIRWLLEQHNGDVRLIFVGLQPLRGRWQPRVTENLWCADIQVRLAQ</sequence>
<organism evidence="2 3">
    <name type="scientific">Denitrificimonas caeni</name>
    <dbReference type="NCBI Taxonomy" id="521720"/>
    <lineage>
        <taxon>Bacteria</taxon>
        <taxon>Pseudomonadati</taxon>
        <taxon>Pseudomonadota</taxon>
        <taxon>Gammaproteobacteria</taxon>
        <taxon>Pseudomonadales</taxon>
        <taxon>Pseudomonadaceae</taxon>
        <taxon>Denitrificimonas</taxon>
    </lineage>
</organism>
<reference evidence="2 3" key="1">
    <citation type="submission" date="2022-12" db="EMBL/GenBank/DDBJ databases">
        <title>Coexistence and Characterization of a Novel Tigecycline Resistance gene tet(X) variant and blaNDM-1 in a Pseudomonas caeni Isolate of Chicken Origin.</title>
        <authorList>
            <person name="Lu X."/>
            <person name="Zhang L."/>
            <person name="Li R."/>
            <person name="Wang Z."/>
        </authorList>
    </citation>
    <scope>NUCLEOTIDE SEQUENCE [LARGE SCALE GENOMIC DNA]</scope>
    <source>
        <strain evidence="2 3">CE14</strain>
    </source>
</reference>
<dbReference type="EMBL" id="CP114976">
    <property type="protein sequence ID" value="WBE25997.1"/>
    <property type="molecule type" value="Genomic_DNA"/>
</dbReference>
<evidence type="ECO:0000256" key="1">
    <source>
        <dbReference type="SAM" id="Phobius"/>
    </source>
</evidence>
<name>A0AAE9VR77_9GAMM</name>
<keyword evidence="3" id="KW-1185">Reference proteome</keyword>
<evidence type="ECO:0000313" key="2">
    <source>
        <dbReference type="EMBL" id="WBE25997.1"/>
    </source>
</evidence>
<keyword evidence="1" id="KW-1133">Transmembrane helix</keyword>
<keyword evidence="1" id="KW-0812">Transmembrane</keyword>
<keyword evidence="1" id="KW-0472">Membrane</keyword>
<dbReference type="KEGG" id="dce:O6P33_03920"/>
<dbReference type="RefSeq" id="WP_269818943.1">
    <property type="nucleotide sequence ID" value="NZ_CP114976.1"/>
</dbReference>
<dbReference type="AlphaFoldDB" id="A0AAE9VR77"/>
<evidence type="ECO:0000313" key="3">
    <source>
        <dbReference type="Proteomes" id="UP001212189"/>
    </source>
</evidence>
<dbReference type="Proteomes" id="UP001212189">
    <property type="component" value="Chromosome"/>
</dbReference>
<gene>
    <name evidence="2" type="ORF">O6P33_03920</name>
</gene>
<proteinExistence type="predicted"/>
<accession>A0AAE9VR77</accession>
<protein>
    <submittedName>
        <fullName evidence="2">Uncharacterized protein</fullName>
    </submittedName>
</protein>
<feature type="transmembrane region" description="Helical" evidence="1">
    <location>
        <begin position="22"/>
        <end position="41"/>
    </location>
</feature>